<reference evidence="1 2" key="1">
    <citation type="journal article" date="2020" name="Antonie Van Leeuwenhoek">
        <title>Rhodopirellula heiligendammensis sp. nov., Rhodopirellula pilleata sp. nov., and Rhodopirellula solitaria sp. nov. isolated from natural or artificial marine surfaces in Northern Germany and California, USA, and emended description of the genus Rhodopirellula.</title>
        <authorList>
            <person name="Kallscheuer N."/>
            <person name="Wiegand S."/>
            <person name="Jogler M."/>
            <person name="Boedeker C."/>
            <person name="Peeters S.H."/>
            <person name="Rast P."/>
            <person name="Heuer A."/>
            <person name="Jetten M.S.M."/>
            <person name="Rohde M."/>
            <person name="Jogler C."/>
        </authorList>
    </citation>
    <scope>NUCLEOTIDE SEQUENCE [LARGE SCALE GENOMIC DNA]</scope>
    <source>
        <strain evidence="1 2">Poly21</strain>
    </source>
</reference>
<organism evidence="1 2">
    <name type="scientific">Allorhodopirellula heiligendammensis</name>
    <dbReference type="NCBI Taxonomy" id="2714739"/>
    <lineage>
        <taxon>Bacteria</taxon>
        <taxon>Pseudomonadati</taxon>
        <taxon>Planctomycetota</taxon>
        <taxon>Planctomycetia</taxon>
        <taxon>Pirellulales</taxon>
        <taxon>Pirellulaceae</taxon>
        <taxon>Allorhodopirellula</taxon>
    </lineage>
</organism>
<sequence>MTLGSTASPAADACRLTYRTIDMPTFGSVQSG</sequence>
<name>A0A5C6BUL3_9BACT</name>
<dbReference type="Proteomes" id="UP000319908">
    <property type="component" value="Unassembled WGS sequence"/>
</dbReference>
<accession>A0A5C6BUL3</accession>
<evidence type="ECO:0000313" key="2">
    <source>
        <dbReference type="Proteomes" id="UP000319908"/>
    </source>
</evidence>
<dbReference type="EMBL" id="SJPU01000002">
    <property type="protein sequence ID" value="TWU15337.1"/>
    <property type="molecule type" value="Genomic_DNA"/>
</dbReference>
<keyword evidence="2" id="KW-1185">Reference proteome</keyword>
<dbReference type="AlphaFoldDB" id="A0A5C6BUL3"/>
<comment type="caution">
    <text evidence="1">The sequence shown here is derived from an EMBL/GenBank/DDBJ whole genome shotgun (WGS) entry which is preliminary data.</text>
</comment>
<proteinExistence type="predicted"/>
<evidence type="ECO:0000313" key="1">
    <source>
        <dbReference type="EMBL" id="TWU15337.1"/>
    </source>
</evidence>
<gene>
    <name evidence="1" type="ORF">Poly21_25320</name>
</gene>
<protein>
    <submittedName>
        <fullName evidence="1">Uncharacterized protein</fullName>
    </submittedName>
</protein>